<sequence>MPPLGCHDDFGLITFWISPLPRKINFLWPQ</sequence>
<accession>A0A1Y6GY20</accession>
<organism evidence="2 4">
    <name type="scientific">Xanthomonas fragariae</name>
    <dbReference type="NCBI Taxonomy" id="48664"/>
    <lineage>
        <taxon>Bacteria</taxon>
        <taxon>Pseudomonadati</taxon>
        <taxon>Pseudomonadota</taxon>
        <taxon>Gammaproteobacteria</taxon>
        <taxon>Lysobacterales</taxon>
        <taxon>Lysobacteraceae</taxon>
        <taxon>Xanthomonas</taxon>
    </lineage>
</organism>
<dbReference type="Proteomes" id="UP000195877">
    <property type="component" value="Chromosome 1"/>
</dbReference>
<name>A0A1Y6GY20_9XANT</name>
<evidence type="ECO:0000313" key="3">
    <source>
        <dbReference type="Proteomes" id="UP000195877"/>
    </source>
</evidence>
<protein>
    <submittedName>
        <fullName evidence="2">Uncharacterized protein</fullName>
    </submittedName>
</protein>
<evidence type="ECO:0000313" key="2">
    <source>
        <dbReference type="EMBL" id="SMR03740.1"/>
    </source>
</evidence>
<reference evidence="1 3" key="1">
    <citation type="submission" date="2017-05" db="EMBL/GenBank/DDBJ databases">
        <authorList>
            <person name="Blom J."/>
        </authorList>
    </citation>
    <scope>NUCLEOTIDE SEQUENCE [LARGE SCALE GENOMIC DNA]</scope>
    <source>
        <strain evidence="1">PD885</strain>
    </source>
</reference>
<dbReference type="EMBL" id="LT853885">
    <property type="protein sequence ID" value="SMR03740.1"/>
    <property type="molecule type" value="Genomic_DNA"/>
</dbReference>
<evidence type="ECO:0000313" key="1">
    <source>
        <dbReference type="EMBL" id="SMQ99718.1"/>
    </source>
</evidence>
<evidence type="ECO:0000313" key="4">
    <source>
        <dbReference type="Proteomes" id="UP000195953"/>
    </source>
</evidence>
<reference evidence="2 4" key="2">
    <citation type="submission" date="2017-05" db="EMBL/GenBank/DDBJ databases">
        <authorList>
            <person name="Song R."/>
            <person name="Chenine A.L."/>
            <person name="Ruprecht R.M."/>
        </authorList>
    </citation>
    <scope>NUCLEOTIDE SEQUENCE [LARGE SCALE GENOMIC DNA]</scope>
    <source>
        <strain evidence="2">PD5205</strain>
    </source>
</reference>
<dbReference type="EMBL" id="LT853882">
    <property type="protein sequence ID" value="SMQ99718.1"/>
    <property type="molecule type" value="Genomic_DNA"/>
</dbReference>
<gene>
    <name evidence="2" type="ORF">PD5205_02449</name>
    <name evidence="1" type="ORF">PD885_02486</name>
</gene>
<dbReference type="AlphaFoldDB" id="A0A1Y6GY20"/>
<proteinExistence type="predicted"/>
<keyword evidence="3" id="KW-1185">Reference proteome</keyword>
<dbReference type="Proteomes" id="UP000195953">
    <property type="component" value="Chromosome 1"/>
</dbReference>